<feature type="binding site" evidence="10">
    <location>
        <position position="430"/>
    </location>
    <ligand>
        <name>orotate</name>
        <dbReference type="ChEBI" id="CHEBI:30839"/>
    </ligand>
</feature>
<dbReference type="NCBIfam" id="TIGR02127">
    <property type="entry name" value="pyrF_sub2"/>
    <property type="match status" value="1"/>
</dbReference>
<evidence type="ECO:0000313" key="13">
    <source>
        <dbReference type="EMBL" id="HGS20448.1"/>
    </source>
</evidence>
<feature type="binding site" evidence="10">
    <location>
        <position position="372"/>
    </location>
    <ligand>
        <name>5-phospho-alpha-D-ribose 1-diphosphate</name>
        <dbReference type="ChEBI" id="CHEBI:58017"/>
        <note>ligand shared between dimeric partners</note>
    </ligand>
</feature>
<dbReference type="InterPro" id="IPR013785">
    <property type="entry name" value="Aldolase_TIM"/>
</dbReference>
<comment type="catalytic activity">
    <reaction evidence="10">
        <text>orotidine 5'-phosphate + diphosphate = orotate + 5-phospho-alpha-D-ribose 1-diphosphate</text>
        <dbReference type="Rhea" id="RHEA:10380"/>
        <dbReference type="ChEBI" id="CHEBI:30839"/>
        <dbReference type="ChEBI" id="CHEBI:33019"/>
        <dbReference type="ChEBI" id="CHEBI:57538"/>
        <dbReference type="ChEBI" id="CHEBI:58017"/>
        <dbReference type="EC" id="2.4.2.10"/>
    </reaction>
</comment>
<dbReference type="AlphaFoldDB" id="A0A7C4PKJ3"/>
<feature type="active site" description="Proton donor" evidence="11">
    <location>
        <position position="97"/>
    </location>
</feature>
<comment type="catalytic activity">
    <reaction evidence="9 11">
        <text>orotidine 5'-phosphate + H(+) = UMP + CO2</text>
        <dbReference type="Rhea" id="RHEA:11596"/>
        <dbReference type="ChEBI" id="CHEBI:15378"/>
        <dbReference type="ChEBI" id="CHEBI:16526"/>
        <dbReference type="ChEBI" id="CHEBI:57538"/>
        <dbReference type="ChEBI" id="CHEBI:57865"/>
        <dbReference type="EC" id="4.1.1.23"/>
    </reaction>
</comment>
<comment type="caution">
    <text evidence="13">The sequence shown here is derived from an EMBL/GenBank/DDBJ whole genome shotgun (WGS) entry which is preliminary data.</text>
</comment>
<keyword evidence="5 10" id="KW-0808">Transferase</keyword>
<dbReference type="EC" id="2.4.2.10" evidence="10"/>
<keyword evidence="10" id="KW-0460">Magnesium</keyword>
<dbReference type="GO" id="GO:0044205">
    <property type="term" value="P:'de novo' UMP biosynthetic process"/>
    <property type="evidence" value="ECO:0007669"/>
    <property type="project" value="UniProtKB-UniRule"/>
</dbReference>
<reference evidence="13" key="1">
    <citation type="journal article" date="2020" name="mSystems">
        <title>Genome- and Community-Level Interaction Insights into Carbon Utilization and Element Cycling Functions of Hydrothermarchaeota in Hydrothermal Sediment.</title>
        <authorList>
            <person name="Zhou Z."/>
            <person name="Liu Y."/>
            <person name="Xu W."/>
            <person name="Pan J."/>
            <person name="Luo Z.H."/>
            <person name="Li M."/>
        </authorList>
    </citation>
    <scope>NUCLEOTIDE SEQUENCE [LARGE SCALE GENOMIC DNA]</scope>
    <source>
        <strain evidence="13">SpSt-573</strain>
    </source>
</reference>
<comment type="caution">
    <text evidence="10">Lacks conserved residue(s) required for the propagation of feature annotation.</text>
</comment>
<dbReference type="InterPro" id="IPR000836">
    <property type="entry name" value="PRTase_dom"/>
</dbReference>
<dbReference type="GO" id="GO:0000287">
    <property type="term" value="F:magnesium ion binding"/>
    <property type="evidence" value="ECO:0007669"/>
    <property type="project" value="UniProtKB-UniRule"/>
</dbReference>
<evidence type="ECO:0000256" key="4">
    <source>
        <dbReference type="ARBA" id="ARBA00022676"/>
    </source>
</evidence>
<comment type="cofactor">
    <cofactor evidence="10">
        <name>Mg(2+)</name>
        <dbReference type="ChEBI" id="CHEBI:18420"/>
    </cofactor>
</comment>
<dbReference type="Gene3D" id="3.40.50.2020">
    <property type="match status" value="1"/>
</dbReference>
<dbReference type="CDD" id="cd06223">
    <property type="entry name" value="PRTases_typeI"/>
    <property type="match status" value="1"/>
</dbReference>
<evidence type="ECO:0000256" key="7">
    <source>
        <dbReference type="ARBA" id="ARBA00022975"/>
    </source>
</evidence>
<dbReference type="NCBIfam" id="TIGR00336">
    <property type="entry name" value="pyrE"/>
    <property type="match status" value="1"/>
</dbReference>
<dbReference type="GO" id="GO:0004590">
    <property type="term" value="F:orotidine-5'-phosphate decarboxylase activity"/>
    <property type="evidence" value="ECO:0007669"/>
    <property type="project" value="UniProtKB-UniRule"/>
</dbReference>
<keyword evidence="8 11" id="KW-0456">Lyase</keyword>
<dbReference type="PROSITE" id="PS00156">
    <property type="entry name" value="OMPDECASE"/>
    <property type="match status" value="1"/>
</dbReference>
<evidence type="ECO:0000259" key="12">
    <source>
        <dbReference type="SMART" id="SM00934"/>
    </source>
</evidence>
<dbReference type="GO" id="GO:0006207">
    <property type="term" value="P:'de novo' pyrimidine nucleobase biosynthetic process"/>
    <property type="evidence" value="ECO:0007669"/>
    <property type="project" value="InterPro"/>
</dbReference>
<dbReference type="EMBL" id="DSYK01000053">
    <property type="protein sequence ID" value="HGS20448.1"/>
    <property type="molecule type" value="Genomic_DNA"/>
</dbReference>
<evidence type="ECO:0000256" key="8">
    <source>
        <dbReference type="ARBA" id="ARBA00023239"/>
    </source>
</evidence>
<dbReference type="CDD" id="cd04725">
    <property type="entry name" value="OMP_decarboxylase_like"/>
    <property type="match status" value="1"/>
</dbReference>
<protein>
    <recommendedName>
        <fullName evidence="10 11">Multifunctional fusion protein</fullName>
    </recommendedName>
    <domain>
        <recommendedName>
            <fullName evidence="11">Orotidine 5'-phosphate decarboxylase</fullName>
            <ecNumber evidence="11">4.1.1.23</ecNumber>
        </recommendedName>
        <alternativeName>
            <fullName evidence="11">OMP decarboxylase</fullName>
            <shortName evidence="11">OMPDCase</shortName>
            <shortName evidence="11">OMPdecase</shortName>
        </alternativeName>
    </domain>
    <domain>
        <recommendedName>
            <fullName evidence="10">Orotate phosphoribosyltransferase</fullName>
            <shortName evidence="10">OPRT</shortName>
            <shortName evidence="10">OPRTase</shortName>
            <ecNumber evidence="10">2.4.2.10</ecNumber>
        </recommendedName>
    </domain>
</protein>
<dbReference type="InterPro" id="IPR001754">
    <property type="entry name" value="OMPdeCOase_dom"/>
</dbReference>
<evidence type="ECO:0000256" key="1">
    <source>
        <dbReference type="ARBA" id="ARBA00004861"/>
    </source>
</evidence>
<dbReference type="SUPFAM" id="SSF53271">
    <property type="entry name" value="PRTase-like"/>
    <property type="match status" value="1"/>
</dbReference>
<comment type="pathway">
    <text evidence="1 11">Pyrimidine metabolism; UMP biosynthesis via de novo pathway; UMP from orotate: step 2/2.</text>
</comment>
<evidence type="ECO:0000256" key="2">
    <source>
        <dbReference type="ARBA" id="ARBA00004889"/>
    </source>
</evidence>
<dbReference type="InterPro" id="IPR004467">
    <property type="entry name" value="Or_phspho_trans_dom"/>
</dbReference>
<evidence type="ECO:0000256" key="10">
    <source>
        <dbReference type="HAMAP-Rule" id="MF_01208"/>
    </source>
</evidence>
<evidence type="ECO:0000256" key="11">
    <source>
        <dbReference type="HAMAP-Rule" id="MF_01215"/>
    </source>
</evidence>
<dbReference type="HAMAP" id="MF_01215">
    <property type="entry name" value="OMPdecase_type2"/>
    <property type="match status" value="1"/>
</dbReference>
<comment type="pathway">
    <text evidence="2 10">Pyrimidine metabolism; UMP biosynthesis via de novo pathway; UMP from orotate: step 1/2.</text>
</comment>
<dbReference type="PANTHER" id="PTHR43375:SF1">
    <property type="entry name" value="OROTIDINE 5'-PHOSPHATE DECARBOXYLASE"/>
    <property type="match status" value="1"/>
</dbReference>
<keyword evidence="7 11" id="KW-0665">Pyrimidine biosynthesis</keyword>
<feature type="binding site" description="in other chain" evidence="10">
    <location>
        <position position="306"/>
    </location>
    <ligand>
        <name>5-phospho-alpha-D-ribose 1-diphosphate</name>
        <dbReference type="ChEBI" id="CHEBI:58017"/>
        <note>ligand shared between dimeric partners</note>
    </ligand>
</feature>
<name>A0A7C4PKJ3_9CHLR</name>
<dbReference type="PANTHER" id="PTHR43375">
    <property type="entry name" value="OROTIDINE 5'-PHOSPHATE DECARBOXYLASE"/>
    <property type="match status" value="1"/>
</dbReference>
<feature type="domain" description="Orotidine 5'-phosphate decarboxylase" evidence="12">
    <location>
        <begin position="23"/>
        <end position="260"/>
    </location>
</feature>
<feature type="binding site" description="in other chain" evidence="10">
    <location>
        <begin position="398"/>
        <end position="406"/>
    </location>
    <ligand>
        <name>5-phospho-alpha-D-ribose 1-diphosphate</name>
        <dbReference type="ChEBI" id="CHEBI:58017"/>
        <note>ligand shared between dimeric partners</note>
    </ligand>
</feature>
<feature type="binding site" evidence="10">
    <location>
        <position position="376"/>
    </location>
    <ligand>
        <name>5-phospho-alpha-D-ribose 1-diphosphate</name>
        <dbReference type="ChEBI" id="CHEBI:58017"/>
        <note>ligand shared between dimeric partners</note>
    </ligand>
</feature>
<dbReference type="GO" id="GO:0004588">
    <property type="term" value="F:orotate phosphoribosyltransferase activity"/>
    <property type="evidence" value="ECO:0007669"/>
    <property type="project" value="UniProtKB-UniRule"/>
</dbReference>
<dbReference type="InterPro" id="IPR011995">
    <property type="entry name" value="OMPdecase_type-2"/>
</dbReference>
<dbReference type="InterPro" id="IPR023031">
    <property type="entry name" value="OPRT"/>
</dbReference>
<dbReference type="EC" id="4.1.1.23" evidence="11"/>
<dbReference type="InterPro" id="IPR011060">
    <property type="entry name" value="RibuloseP-bd_barrel"/>
</dbReference>
<evidence type="ECO:0000256" key="9">
    <source>
        <dbReference type="ARBA" id="ARBA00049157"/>
    </source>
</evidence>
<comment type="similarity">
    <text evidence="3 11">Belongs to the OMP decarboxylase family. Type 2 subfamily.</text>
</comment>
<comment type="similarity">
    <text evidence="10">Belongs to the purine/pyrimidine phosphoribosyltransferase family. PyrE subfamily.</text>
</comment>
<gene>
    <name evidence="11 13" type="primary">pyrF</name>
    <name evidence="10" type="synonym">pyrE</name>
    <name evidence="13" type="ORF">ENT37_01100</name>
</gene>
<dbReference type="Gene3D" id="3.20.20.70">
    <property type="entry name" value="Aldolase class I"/>
    <property type="match status" value="1"/>
</dbReference>
<proteinExistence type="inferred from homology"/>
<feature type="binding site" evidence="10">
    <location>
        <position position="402"/>
    </location>
    <ligand>
        <name>orotate</name>
        <dbReference type="ChEBI" id="CHEBI:30839"/>
    </ligand>
</feature>
<evidence type="ECO:0000256" key="6">
    <source>
        <dbReference type="ARBA" id="ARBA00022793"/>
    </source>
</evidence>
<keyword evidence="4 10" id="KW-0328">Glycosyltransferase</keyword>
<dbReference type="SMART" id="SM00934">
    <property type="entry name" value="OMPdecase"/>
    <property type="match status" value="1"/>
</dbReference>
<dbReference type="UniPathway" id="UPA00070">
    <property type="reaction ID" value="UER00119"/>
</dbReference>
<accession>A0A7C4PKJ3</accession>
<dbReference type="HAMAP" id="MF_01208">
    <property type="entry name" value="PyrE"/>
    <property type="match status" value="1"/>
</dbReference>
<comment type="function">
    <text evidence="10">Catalyzes the transfer of a ribosyl phosphate group from 5-phosphoribose 1-diphosphate to orotate, leading to the formation of orotidine monophosphate (OMP).</text>
</comment>
<evidence type="ECO:0000256" key="5">
    <source>
        <dbReference type="ARBA" id="ARBA00022679"/>
    </source>
</evidence>
<dbReference type="SUPFAM" id="SSF51366">
    <property type="entry name" value="Ribulose-phoshate binding barrel"/>
    <property type="match status" value="1"/>
</dbReference>
<feature type="binding site" description="in other chain" evidence="10">
    <location>
        <position position="373"/>
    </location>
    <ligand>
        <name>5-phospho-alpha-D-ribose 1-diphosphate</name>
        <dbReference type="ChEBI" id="CHEBI:58017"/>
        <note>ligand shared between dimeric partners</note>
    </ligand>
</feature>
<dbReference type="Pfam" id="PF00215">
    <property type="entry name" value="OMPdecase"/>
    <property type="match status" value="1"/>
</dbReference>
<comment type="subunit">
    <text evidence="10">Homodimer.</text>
</comment>
<evidence type="ECO:0000256" key="3">
    <source>
        <dbReference type="ARBA" id="ARBA00008847"/>
    </source>
</evidence>
<sequence>MSITMEMSFFDLLETRAREMGSFLCVGLDPAPADLPAPSAAAALDFCRRLIEATSDVALAYKPNVAFFEAYGAAGWAALKEVIAVVPRGTPVILDAKRGDIASTAEAYARAAFEELGAHALTASPYLGYDSLHPFLADARRGVFLLCKTSNPGSLDLQELPLAGEGRPMRLYEKVALLAQEWNEGRNLGLVVGATHPEALSRVRALAPEMWILAPGVGAQGGDLGVALQAGLRADGLGMLVPVSRAISRAADPRRAAMELVEKMRQMAPMTQTSKPVSSGRPPFDARLADALLEAGCVRFGQFTLKSGKVSPIYVDLRQLVSHPALLAQVGRAYLTLLEGLSFDRLAALPYAALPIATAVSLQSGWPMIYPRKEVKTYGTRAEIEGEFKPGETVAVIDDLATTGASKFEAIEKLTSAGLAVHDVVVLIDRQSGAAEALAEANLRLHAVFTLTELLNHWHTTGRIGQRYRPSGCNGSPCGGMA</sequence>
<dbReference type="InterPro" id="IPR018089">
    <property type="entry name" value="OMPdecase_AS"/>
</dbReference>
<organism evidence="13">
    <name type="scientific">Anaerolinea thermolimosa</name>
    <dbReference type="NCBI Taxonomy" id="229919"/>
    <lineage>
        <taxon>Bacteria</taxon>
        <taxon>Bacillati</taxon>
        <taxon>Chloroflexota</taxon>
        <taxon>Anaerolineae</taxon>
        <taxon>Anaerolineales</taxon>
        <taxon>Anaerolineaceae</taxon>
        <taxon>Anaerolinea</taxon>
    </lineage>
</organism>
<dbReference type="InterPro" id="IPR029057">
    <property type="entry name" value="PRTase-like"/>
</dbReference>
<keyword evidence="6 11" id="KW-0210">Decarboxylase</keyword>